<feature type="transmembrane region" description="Helical" evidence="4">
    <location>
        <begin position="124"/>
        <end position="143"/>
    </location>
</feature>
<feature type="transmembrane region" description="Helical" evidence="4">
    <location>
        <begin position="330"/>
        <end position="350"/>
    </location>
</feature>
<organism evidence="6 7">
    <name type="scientific">Rouxiella badensis</name>
    <dbReference type="NCBI Taxonomy" id="1646377"/>
    <lineage>
        <taxon>Bacteria</taxon>
        <taxon>Pseudomonadati</taxon>
        <taxon>Pseudomonadota</taxon>
        <taxon>Gammaproteobacteria</taxon>
        <taxon>Enterobacterales</taxon>
        <taxon>Yersiniaceae</taxon>
        <taxon>Rouxiella</taxon>
    </lineage>
</organism>
<dbReference type="PANTHER" id="PTHR23523">
    <property type="match status" value="1"/>
</dbReference>
<evidence type="ECO:0000313" key="7">
    <source>
        <dbReference type="Proteomes" id="UP000192536"/>
    </source>
</evidence>
<evidence type="ECO:0000259" key="5">
    <source>
        <dbReference type="PROSITE" id="PS50850"/>
    </source>
</evidence>
<feature type="transmembrane region" description="Helical" evidence="4">
    <location>
        <begin position="100"/>
        <end position="118"/>
    </location>
</feature>
<dbReference type="EMBL" id="MRWE01000047">
    <property type="protein sequence ID" value="ORJ23611.1"/>
    <property type="molecule type" value="Genomic_DNA"/>
</dbReference>
<evidence type="ECO:0000256" key="3">
    <source>
        <dbReference type="ARBA" id="ARBA00023136"/>
    </source>
</evidence>
<dbReference type="SUPFAM" id="SSF103473">
    <property type="entry name" value="MFS general substrate transporter"/>
    <property type="match status" value="1"/>
</dbReference>
<evidence type="ECO:0000256" key="4">
    <source>
        <dbReference type="SAM" id="Phobius"/>
    </source>
</evidence>
<dbReference type="PROSITE" id="PS50850">
    <property type="entry name" value="MFS"/>
    <property type="match status" value="1"/>
</dbReference>
<evidence type="ECO:0000256" key="2">
    <source>
        <dbReference type="ARBA" id="ARBA00022989"/>
    </source>
</evidence>
<gene>
    <name evidence="6" type="ORF">BS640_20360</name>
</gene>
<dbReference type="AlphaFoldDB" id="A0A1X0WA38"/>
<dbReference type="InterPro" id="IPR052524">
    <property type="entry name" value="MFS_Cyanate_Porter"/>
</dbReference>
<dbReference type="RefSeq" id="WP_084913235.1">
    <property type="nucleotide sequence ID" value="NZ_CAUQAZ010000002.1"/>
</dbReference>
<dbReference type="Gene3D" id="1.20.1250.20">
    <property type="entry name" value="MFS general substrate transporter like domains"/>
    <property type="match status" value="2"/>
</dbReference>
<feature type="domain" description="Major facilitator superfamily (MFS) profile" evidence="5">
    <location>
        <begin position="33"/>
        <end position="418"/>
    </location>
</feature>
<feature type="transmembrane region" description="Helical" evidence="4">
    <location>
        <begin position="36"/>
        <end position="62"/>
    </location>
</feature>
<keyword evidence="3 4" id="KW-0472">Membrane</keyword>
<comment type="caution">
    <text evidence="6">The sequence shown here is derived from an EMBL/GenBank/DDBJ whole genome shotgun (WGS) entry which is preliminary data.</text>
</comment>
<dbReference type="InterPro" id="IPR011701">
    <property type="entry name" value="MFS"/>
</dbReference>
<dbReference type="InterPro" id="IPR020846">
    <property type="entry name" value="MFS_dom"/>
</dbReference>
<dbReference type="Pfam" id="PF07690">
    <property type="entry name" value="MFS_1"/>
    <property type="match status" value="1"/>
</dbReference>
<feature type="transmembrane region" description="Helical" evidence="4">
    <location>
        <begin position="240"/>
        <end position="259"/>
    </location>
</feature>
<protein>
    <submittedName>
        <fullName evidence="6">MFS transporter</fullName>
    </submittedName>
</protein>
<sequence length="424" mass="45257">MSELPSSINLETPAAKAAPQTNKPASNSTIPARRTLVLVGLVLVSLNLRAAVTSLSAIYGFIEHDISGFNANILGVLPLLSFAVFGSLTASVSRRLGYEGALLLSMLLVCAGIGLRTFTASFPVFVACSILALAGMGFGNVLVQPTIKKYFPDSVGGLTATYAVMIAVSAGLPSAIAVPISQSDGWRANVALWSLTALIAALPWVLQTIRTHHQSDATVAKPQQKAQSAVKHIAVWKWPVAWSMVILFGVSMMSMYAMLNWLPTYLIQNGISAANAGDMLFVYNIVGIAHSILVPIYLGRMKKPYIVVAIGGVMQIVGYMGFLYMPGESWVWAVVAAPGLMTIPATFQLINLRTRSVQGAASLSSFTQGIGYVFAAAGPFFFGQLHRFTAGWHASFWFLTVMAIIMMLAGGAAVRNKYLEDAQS</sequence>
<feature type="transmembrane region" description="Helical" evidence="4">
    <location>
        <begin position="68"/>
        <end position="88"/>
    </location>
</feature>
<feature type="transmembrane region" description="Helical" evidence="4">
    <location>
        <begin position="362"/>
        <end position="382"/>
    </location>
</feature>
<keyword evidence="1 4" id="KW-0812">Transmembrane</keyword>
<evidence type="ECO:0000256" key="1">
    <source>
        <dbReference type="ARBA" id="ARBA00022692"/>
    </source>
</evidence>
<proteinExistence type="predicted"/>
<keyword evidence="2 4" id="KW-1133">Transmembrane helix</keyword>
<dbReference type="InterPro" id="IPR036259">
    <property type="entry name" value="MFS_trans_sf"/>
</dbReference>
<evidence type="ECO:0000313" key="6">
    <source>
        <dbReference type="EMBL" id="ORJ23611.1"/>
    </source>
</evidence>
<feature type="transmembrane region" description="Helical" evidence="4">
    <location>
        <begin position="155"/>
        <end position="180"/>
    </location>
</feature>
<feature type="transmembrane region" description="Helical" evidence="4">
    <location>
        <begin position="394"/>
        <end position="414"/>
    </location>
</feature>
<dbReference type="PANTHER" id="PTHR23523:SF2">
    <property type="entry name" value="2-NITROIMIDAZOLE TRANSPORTER"/>
    <property type="match status" value="1"/>
</dbReference>
<dbReference type="Proteomes" id="UP000192536">
    <property type="component" value="Unassembled WGS sequence"/>
</dbReference>
<name>A0A1X0WA38_9GAMM</name>
<feature type="transmembrane region" description="Helical" evidence="4">
    <location>
        <begin position="279"/>
        <end position="298"/>
    </location>
</feature>
<feature type="transmembrane region" description="Helical" evidence="4">
    <location>
        <begin position="305"/>
        <end position="324"/>
    </location>
</feature>
<dbReference type="GO" id="GO:0022857">
    <property type="term" value="F:transmembrane transporter activity"/>
    <property type="evidence" value="ECO:0007669"/>
    <property type="project" value="InterPro"/>
</dbReference>
<dbReference type="STRING" id="1646377.BS640_20360"/>
<accession>A0A1X0WA38</accession>
<keyword evidence="7" id="KW-1185">Reference proteome</keyword>
<reference evidence="6 7" key="1">
    <citation type="journal article" date="2017" name="Int. J. Syst. Evol. Microbiol.">
        <title>Rouxiella badensis sp. nov. and Rouxiella silvae sp. nov. isolated from peat bog soil in Germany and emendation of the genus description.</title>
        <authorList>
            <person name="Le Fleche-Mateos A."/>
            <person name="Kugler J.H."/>
            <person name="Hansen S.H."/>
            <person name="Syldatk C."/>
            <person name="Hausmann R."/>
            <person name="Lomprez F."/>
            <person name="Vandenbogaert M."/>
            <person name="Manuguerra J.C."/>
            <person name="Grimont P.A."/>
        </authorList>
    </citation>
    <scope>NUCLEOTIDE SEQUENCE [LARGE SCALE GENOMIC DNA]</scope>
    <source>
        <strain evidence="6 7">DSM 100043</strain>
    </source>
</reference>
<feature type="transmembrane region" description="Helical" evidence="4">
    <location>
        <begin position="186"/>
        <end position="206"/>
    </location>
</feature>